<name>A0ABP0ERM5_9RICK</name>
<protein>
    <submittedName>
        <fullName evidence="1">Uncharacterized protein</fullName>
    </submittedName>
</protein>
<dbReference type="EMBL" id="CAWVOK010000003">
    <property type="protein sequence ID" value="CAK8162358.1"/>
    <property type="molecule type" value="Genomic_DNA"/>
</dbReference>
<evidence type="ECO:0000313" key="2">
    <source>
        <dbReference type="Proteomes" id="UP001314181"/>
    </source>
</evidence>
<evidence type="ECO:0000313" key="1">
    <source>
        <dbReference type="EMBL" id="CAK8162358.1"/>
    </source>
</evidence>
<keyword evidence="2" id="KW-1185">Reference proteome</keyword>
<sequence length="88" mass="9235">MLLSVMTPSIDATICTIGPVLKIVIDDNAIVITGNMLTVIKISEAKATIASIANISIGNSLKPVNAIAVKIMIASKSPIIRFIAVILY</sequence>
<organism evidence="1 2">
    <name type="scientific">Candidatus Xenohaliotis californiensis</name>
    <dbReference type="NCBI Taxonomy" id="84677"/>
    <lineage>
        <taxon>Bacteria</taxon>
        <taxon>Pseudomonadati</taxon>
        <taxon>Pseudomonadota</taxon>
        <taxon>Alphaproteobacteria</taxon>
        <taxon>Rickettsiales</taxon>
        <taxon>Anaplasmataceae</taxon>
        <taxon>Candidatus Xenohaliotis</taxon>
    </lineage>
</organism>
<accession>A0ABP0ERM5</accession>
<comment type="caution">
    <text evidence="1">The sequence shown here is derived from an EMBL/GenBank/DDBJ whole genome shotgun (WGS) entry which is preliminary data.</text>
</comment>
<reference evidence="1 2" key="1">
    <citation type="submission" date="2024-01" db="EMBL/GenBank/DDBJ databases">
        <authorList>
            <person name="Kunselman E."/>
        </authorList>
    </citation>
    <scope>NUCLEOTIDE SEQUENCE [LARGE SCALE GENOMIC DNA]</scope>
    <source>
        <strain evidence="1">2 abalone samples</strain>
    </source>
</reference>
<dbReference type="Proteomes" id="UP001314181">
    <property type="component" value="Unassembled WGS sequence"/>
</dbReference>
<proteinExistence type="predicted"/>
<gene>
    <name evidence="1" type="ORF">CAXC1_120040</name>
</gene>